<evidence type="ECO:0000313" key="2">
    <source>
        <dbReference type="Proteomes" id="UP000237056"/>
    </source>
</evidence>
<proteinExistence type="predicted"/>
<evidence type="ECO:0000313" key="1">
    <source>
        <dbReference type="EMBL" id="POS00573.1"/>
    </source>
</evidence>
<sequence>MNILLNKLYNNPSANSRFALLREKCKIGIYLSQEVLF</sequence>
<gene>
    <name evidence="1" type="ORF">Q361_1562</name>
</gene>
<reference evidence="1 2" key="1">
    <citation type="submission" date="2018-01" db="EMBL/GenBank/DDBJ databases">
        <title>Genomic Encyclopedia of Type Strains, Phase I: the one thousand microbial genomes (KMG-I) project.</title>
        <authorList>
            <person name="Goeker M."/>
        </authorList>
    </citation>
    <scope>NUCLEOTIDE SEQUENCE [LARGE SCALE GENOMIC DNA]</scope>
    <source>
        <strain evidence="1 2">DSM 17960</strain>
    </source>
</reference>
<organism evidence="1 2">
    <name type="scientific">Flavobacterium croceum DSM 17960</name>
    <dbReference type="NCBI Taxonomy" id="1121886"/>
    <lineage>
        <taxon>Bacteria</taxon>
        <taxon>Pseudomonadati</taxon>
        <taxon>Bacteroidota</taxon>
        <taxon>Flavobacteriia</taxon>
        <taxon>Flavobacteriales</taxon>
        <taxon>Flavobacteriaceae</taxon>
        <taxon>Flavobacterium</taxon>
    </lineage>
</organism>
<keyword evidence="2" id="KW-1185">Reference proteome</keyword>
<protein>
    <submittedName>
        <fullName evidence="1">Uncharacterized protein</fullName>
    </submittedName>
</protein>
<name>A0A2S4N5L4_9FLAO</name>
<comment type="caution">
    <text evidence="1">The sequence shown here is derived from an EMBL/GenBank/DDBJ whole genome shotgun (WGS) entry which is preliminary data.</text>
</comment>
<accession>A0A2S4N5L4</accession>
<dbReference type="AlphaFoldDB" id="A0A2S4N5L4"/>
<dbReference type="EMBL" id="PQNY01000056">
    <property type="protein sequence ID" value="POS00573.1"/>
    <property type="molecule type" value="Genomic_DNA"/>
</dbReference>
<dbReference type="Proteomes" id="UP000237056">
    <property type="component" value="Unassembled WGS sequence"/>
</dbReference>